<dbReference type="Gene3D" id="6.10.140.2220">
    <property type="match status" value="1"/>
</dbReference>
<gene>
    <name evidence="6" type="ORF">ARMSODRAFT_1047013</name>
</gene>
<evidence type="ECO:0000256" key="4">
    <source>
        <dbReference type="PROSITE-ProRule" id="PRU00134"/>
    </source>
</evidence>
<accession>A0A2H3B763</accession>
<name>A0A2H3B763_9AGAR</name>
<keyword evidence="3" id="KW-0862">Zinc</keyword>
<reference evidence="7" key="1">
    <citation type="journal article" date="2017" name="Nat. Ecol. Evol.">
        <title>Genome expansion and lineage-specific genetic innovations in the forest pathogenic fungi Armillaria.</title>
        <authorList>
            <person name="Sipos G."/>
            <person name="Prasanna A.N."/>
            <person name="Walter M.C."/>
            <person name="O'Connor E."/>
            <person name="Balint B."/>
            <person name="Krizsan K."/>
            <person name="Kiss B."/>
            <person name="Hess J."/>
            <person name="Varga T."/>
            <person name="Slot J."/>
            <person name="Riley R."/>
            <person name="Boka B."/>
            <person name="Rigling D."/>
            <person name="Barry K."/>
            <person name="Lee J."/>
            <person name="Mihaltcheva S."/>
            <person name="LaButti K."/>
            <person name="Lipzen A."/>
            <person name="Waldron R."/>
            <person name="Moloney N.M."/>
            <person name="Sperisen C."/>
            <person name="Kredics L."/>
            <person name="Vagvoelgyi C."/>
            <person name="Patrignani A."/>
            <person name="Fitzpatrick D."/>
            <person name="Nagy I."/>
            <person name="Doyle S."/>
            <person name="Anderson J.B."/>
            <person name="Grigoriev I.V."/>
            <person name="Gueldener U."/>
            <person name="Muensterkoetter M."/>
            <person name="Nagy L.G."/>
        </authorList>
    </citation>
    <scope>NUCLEOTIDE SEQUENCE [LARGE SCALE GENOMIC DNA]</scope>
    <source>
        <strain evidence="7">28-4</strain>
    </source>
</reference>
<keyword evidence="7" id="KW-1185">Reference proteome</keyword>
<dbReference type="Proteomes" id="UP000218334">
    <property type="component" value="Unassembled WGS sequence"/>
</dbReference>
<dbReference type="Pfam" id="PF01753">
    <property type="entry name" value="zf-MYND"/>
    <property type="match status" value="1"/>
</dbReference>
<proteinExistence type="predicted"/>
<organism evidence="6 7">
    <name type="scientific">Armillaria solidipes</name>
    <dbReference type="NCBI Taxonomy" id="1076256"/>
    <lineage>
        <taxon>Eukaryota</taxon>
        <taxon>Fungi</taxon>
        <taxon>Dikarya</taxon>
        <taxon>Basidiomycota</taxon>
        <taxon>Agaricomycotina</taxon>
        <taxon>Agaricomycetes</taxon>
        <taxon>Agaricomycetidae</taxon>
        <taxon>Agaricales</taxon>
        <taxon>Marasmiineae</taxon>
        <taxon>Physalacriaceae</taxon>
        <taxon>Armillaria</taxon>
    </lineage>
</organism>
<evidence type="ECO:0000259" key="5">
    <source>
        <dbReference type="PROSITE" id="PS50865"/>
    </source>
</evidence>
<protein>
    <recommendedName>
        <fullName evidence="5">MYND-type domain-containing protein</fullName>
    </recommendedName>
</protein>
<sequence length="222" mass="25830">MSNVSENPIVMTHEQLANIIEDTGTLVRPCEEFFQCSKCRETCYCSKDCQRAHWNEHKPMCKERQSVIASKKRFRQKGETYHDWPTLQGWYRKHQCYFHCSYYRHSTTFHVLEIYKGASQSLLKTRFAYFDLSHNDETPNDVTIVTLKNVIAVPRSMVPVSANTAVQCERSVTHGYMCIFLSDMKHNSMALAMHQAPNAHWKKPDDQWALNTLLKCNIAGNF</sequence>
<dbReference type="GO" id="GO:0008270">
    <property type="term" value="F:zinc ion binding"/>
    <property type="evidence" value="ECO:0007669"/>
    <property type="project" value="UniProtKB-KW"/>
</dbReference>
<feature type="domain" description="MYND-type" evidence="5">
    <location>
        <begin position="27"/>
        <end position="61"/>
    </location>
</feature>
<evidence type="ECO:0000256" key="2">
    <source>
        <dbReference type="ARBA" id="ARBA00022771"/>
    </source>
</evidence>
<dbReference type="EMBL" id="KZ293439">
    <property type="protein sequence ID" value="PBK66705.1"/>
    <property type="molecule type" value="Genomic_DNA"/>
</dbReference>
<evidence type="ECO:0000256" key="3">
    <source>
        <dbReference type="ARBA" id="ARBA00022833"/>
    </source>
</evidence>
<keyword evidence="1" id="KW-0479">Metal-binding</keyword>
<dbReference type="AlphaFoldDB" id="A0A2H3B763"/>
<evidence type="ECO:0000313" key="7">
    <source>
        <dbReference type="Proteomes" id="UP000218334"/>
    </source>
</evidence>
<dbReference type="PROSITE" id="PS50865">
    <property type="entry name" value="ZF_MYND_2"/>
    <property type="match status" value="1"/>
</dbReference>
<evidence type="ECO:0000313" key="6">
    <source>
        <dbReference type="EMBL" id="PBK66705.1"/>
    </source>
</evidence>
<dbReference type="STRING" id="1076256.A0A2H3B763"/>
<dbReference type="InterPro" id="IPR002893">
    <property type="entry name" value="Znf_MYND"/>
</dbReference>
<keyword evidence="2 4" id="KW-0863">Zinc-finger</keyword>
<dbReference type="SUPFAM" id="SSF144232">
    <property type="entry name" value="HIT/MYND zinc finger-like"/>
    <property type="match status" value="1"/>
</dbReference>
<evidence type="ECO:0000256" key="1">
    <source>
        <dbReference type="ARBA" id="ARBA00022723"/>
    </source>
</evidence>